<gene>
    <name evidence="1" type="ORF">CEP54_016185</name>
</gene>
<evidence type="ECO:0000313" key="2">
    <source>
        <dbReference type="Proteomes" id="UP000288168"/>
    </source>
</evidence>
<proteinExistence type="predicted"/>
<dbReference type="Gene3D" id="3.40.50.720">
    <property type="entry name" value="NAD(P)-binding Rossmann-like Domain"/>
    <property type="match status" value="1"/>
</dbReference>
<keyword evidence="2" id="KW-1185">Reference proteome</keyword>
<organism evidence="1 2">
    <name type="scientific">Fusarium duplospermum</name>
    <dbReference type="NCBI Taxonomy" id="1325734"/>
    <lineage>
        <taxon>Eukaryota</taxon>
        <taxon>Fungi</taxon>
        <taxon>Dikarya</taxon>
        <taxon>Ascomycota</taxon>
        <taxon>Pezizomycotina</taxon>
        <taxon>Sordariomycetes</taxon>
        <taxon>Hypocreomycetidae</taxon>
        <taxon>Hypocreales</taxon>
        <taxon>Nectriaceae</taxon>
        <taxon>Fusarium</taxon>
        <taxon>Fusarium solani species complex</taxon>
    </lineage>
</organism>
<dbReference type="AlphaFoldDB" id="A0A428NH50"/>
<protein>
    <submittedName>
        <fullName evidence="1">Uncharacterized protein</fullName>
    </submittedName>
</protein>
<dbReference type="EMBL" id="NKCI01000535">
    <property type="protein sequence ID" value="RSL40124.1"/>
    <property type="molecule type" value="Genomic_DNA"/>
</dbReference>
<dbReference type="STRING" id="1325734.A0A428NH50"/>
<dbReference type="SUPFAM" id="SSF51735">
    <property type="entry name" value="NAD(P)-binding Rossmann-fold domains"/>
    <property type="match status" value="1"/>
</dbReference>
<dbReference type="Proteomes" id="UP000288168">
    <property type="component" value="Unassembled WGS sequence"/>
</dbReference>
<dbReference type="InterPro" id="IPR036291">
    <property type="entry name" value="NAD(P)-bd_dom_sf"/>
</dbReference>
<reference evidence="1 2" key="1">
    <citation type="submission" date="2017-06" db="EMBL/GenBank/DDBJ databases">
        <title>Comparative genomic analysis of Ambrosia Fusariam Clade fungi.</title>
        <authorList>
            <person name="Stajich J.E."/>
            <person name="Carrillo J."/>
            <person name="Kijimoto T."/>
            <person name="Eskalen A."/>
            <person name="O'Donnell K."/>
            <person name="Kasson M."/>
        </authorList>
    </citation>
    <scope>NUCLEOTIDE SEQUENCE [LARGE SCALE GENOMIC DNA]</scope>
    <source>
        <strain evidence="1 2">NRRL62584</strain>
    </source>
</reference>
<sequence>MEDIEIDDFRAQVDTNFWTSYMSRKRCSLSYVSKVSAIFFRSLCSVEDWAALAVCLSTFYMGCCGFSSVLSSEVKWLGVDITVLAPGGVKTDWTGSFMKMSRNEVSVPEKVAKIVVN</sequence>
<name>A0A428NH50_9HYPO</name>
<evidence type="ECO:0000313" key="1">
    <source>
        <dbReference type="EMBL" id="RSL40124.1"/>
    </source>
</evidence>
<accession>A0A428NH50</accession>
<comment type="caution">
    <text evidence="1">The sequence shown here is derived from an EMBL/GenBank/DDBJ whole genome shotgun (WGS) entry which is preliminary data.</text>
</comment>